<sequence length="436" mass="49058">MRFPRIIISSDRSNSGKTIISSALMRVLSRKMKVRGFKAGPDFIDPKYHTLATGVPSINLDLWLMGINGVKKSLLRYGKGYDIGIIEGVMGLYDGIDVNYSTYELSEVTKTPIILVVNCNNVSSTIGAIVKGLKDYRNARISGVIFNQIGSETHYNYCKNSVKEVQVLGYIKYDRNFSIPSRHLGLFTTEDFKEAENILQSVSRAIEESVDIDKIIEIANSAEELQEVNEITYDKGLNNKEIAAIAFDSAFNFYYSENIDLLRNKYQVEFFSPLLNEKINNPALIYIGGGYPELHLNDLEKSNTTIRWIKEEAEKGTKILAECGGLMYLSKEIIAEKSYKMVDLFDISIKAKDKLTIGYTELDVISDNILGKKGEVLRGHEFHVSRAISVGNDVKFSMKNRIGKGIWENKDGVTVYNTLASYSHFHFSSTRGLLSF</sequence>
<keyword evidence="4 7" id="KW-0067">ATP-binding</keyword>
<feature type="site" description="Increases nucleophilicity of active site Cys" evidence="7">
    <location>
        <position position="424"/>
    </location>
</feature>
<evidence type="ECO:0000313" key="10">
    <source>
        <dbReference type="EMBL" id="MBB5253041.1"/>
    </source>
</evidence>
<dbReference type="RefSeq" id="WP_156013643.1">
    <property type="nucleotide sequence ID" value="NZ_CP045484.1"/>
</dbReference>
<dbReference type="EMBL" id="JACHFY010000002">
    <property type="protein sequence ID" value="MBB5253041.1"/>
    <property type="molecule type" value="Genomic_DNA"/>
</dbReference>
<gene>
    <name evidence="7" type="primary">cbiA</name>
    <name evidence="11" type="ORF">D1869_01670</name>
    <name evidence="10" type="ORF">HNQ62_000774</name>
</gene>
<keyword evidence="3 7" id="KW-0547">Nucleotide-binding</keyword>
<comment type="catalytic activity">
    <reaction evidence="7">
        <text>cob(II)yrinate + 2 L-glutamine + 2 ATP + 2 H2O = cob(II)yrinate a,c diamide + 2 L-glutamate + 2 ADP + 2 phosphate + 2 H(+)</text>
        <dbReference type="Rhea" id="RHEA:26289"/>
        <dbReference type="ChEBI" id="CHEBI:15377"/>
        <dbReference type="ChEBI" id="CHEBI:15378"/>
        <dbReference type="ChEBI" id="CHEBI:29985"/>
        <dbReference type="ChEBI" id="CHEBI:30616"/>
        <dbReference type="ChEBI" id="CHEBI:43474"/>
        <dbReference type="ChEBI" id="CHEBI:58359"/>
        <dbReference type="ChEBI" id="CHEBI:58537"/>
        <dbReference type="ChEBI" id="CHEBI:58894"/>
        <dbReference type="ChEBI" id="CHEBI:456216"/>
        <dbReference type="EC" id="6.3.5.11"/>
    </reaction>
</comment>
<keyword evidence="2 7" id="KW-0436">Ligase</keyword>
<evidence type="ECO:0000256" key="1">
    <source>
        <dbReference type="ARBA" id="ARBA00001946"/>
    </source>
</evidence>
<comment type="cofactor">
    <cofactor evidence="1 7">
        <name>Mg(2+)</name>
        <dbReference type="ChEBI" id="CHEBI:18420"/>
    </cofactor>
</comment>
<keyword evidence="7" id="KW-0169">Cobalamin biosynthesis</keyword>
<keyword evidence="5 7" id="KW-0460">Magnesium</keyword>
<dbReference type="SUPFAM" id="SSF52540">
    <property type="entry name" value="P-loop containing nucleoside triphosphate hydrolases"/>
    <property type="match status" value="1"/>
</dbReference>
<dbReference type="GeneID" id="42799915"/>
<dbReference type="PANTHER" id="PTHR43873">
    <property type="entry name" value="COBYRINATE A,C-DIAMIDE SYNTHASE"/>
    <property type="match status" value="1"/>
</dbReference>
<feature type="active site" description="Nucleophile" evidence="7">
    <location>
        <position position="323"/>
    </location>
</feature>
<dbReference type="PANTHER" id="PTHR43873:SF1">
    <property type="entry name" value="COBYRINATE A,C-DIAMIDE SYNTHASE"/>
    <property type="match status" value="1"/>
</dbReference>
<dbReference type="EMBL" id="CP045484">
    <property type="protein sequence ID" value="QGR16035.1"/>
    <property type="molecule type" value="Genomic_DNA"/>
</dbReference>
<dbReference type="InterPro" id="IPR029062">
    <property type="entry name" value="Class_I_gatase-like"/>
</dbReference>
<dbReference type="SUPFAM" id="SSF52317">
    <property type="entry name" value="Class I glutamine amidotransferase-like"/>
    <property type="match status" value="1"/>
</dbReference>
<comment type="function">
    <text evidence="7">Catalyzes the ATP-dependent amidation of the two carboxylate groups at positions a and c of cobyrinate, using either L-glutamine or ammonia as the nitrogen source.</text>
</comment>
<dbReference type="Proteomes" id="UP000582213">
    <property type="component" value="Unassembled WGS sequence"/>
</dbReference>
<feature type="domain" description="CobB/CobQ-like glutamine amidotransferase" evidence="9">
    <location>
        <begin position="244"/>
        <end position="430"/>
    </location>
</feature>
<dbReference type="InterPro" id="IPR002586">
    <property type="entry name" value="CobQ/CobB/MinD/ParA_Nub-bd_dom"/>
</dbReference>
<dbReference type="OrthoDB" id="8896at2157"/>
<accession>A0A650CEE2</accession>
<dbReference type="PROSITE" id="PS51274">
    <property type="entry name" value="GATASE_COBBQ"/>
    <property type="match status" value="1"/>
</dbReference>
<dbReference type="Pfam" id="PF01656">
    <property type="entry name" value="CbiA"/>
    <property type="match status" value="1"/>
</dbReference>
<dbReference type="EC" id="6.3.5.11" evidence="7"/>
<dbReference type="InterPro" id="IPR011698">
    <property type="entry name" value="GATase_3"/>
</dbReference>
<keyword evidence="6 7" id="KW-0315">Glutamine amidotransferase</keyword>
<dbReference type="NCBIfam" id="TIGR00379">
    <property type="entry name" value="cobB"/>
    <property type="match status" value="1"/>
</dbReference>
<dbReference type="GO" id="GO:0005524">
    <property type="term" value="F:ATP binding"/>
    <property type="evidence" value="ECO:0007669"/>
    <property type="project" value="UniProtKB-UniRule"/>
</dbReference>
<evidence type="ECO:0000256" key="5">
    <source>
        <dbReference type="ARBA" id="ARBA00022842"/>
    </source>
</evidence>
<comment type="similarity">
    <text evidence="7">Belongs to the CobB/CbiA family.</text>
</comment>
<keyword evidence="12" id="KW-1185">Reference proteome</keyword>
<protein>
    <recommendedName>
        <fullName evidence="7">Cobyrinate a,c-diamide synthase</fullName>
        <ecNumber evidence="7">6.3.5.11</ecNumber>
    </recommendedName>
    <alternativeName>
        <fullName evidence="7">Cobyrinic acid a,c-diamide synthetase</fullName>
    </alternativeName>
</protein>
<dbReference type="GO" id="GO:0009236">
    <property type="term" value="P:cobalamin biosynthetic process"/>
    <property type="evidence" value="ECO:0007669"/>
    <property type="project" value="UniProtKB-UniRule"/>
</dbReference>
<comment type="miscellaneous">
    <text evidence="7">The a and c carboxylates of cobyrinate are activated for nucleophilic attack via formation of a phosphorylated intermediate by ATP. CbiA catalyzes first the amidation of the c-carboxylate, and then that of the a-carboxylate.</text>
</comment>
<evidence type="ECO:0000256" key="4">
    <source>
        <dbReference type="ARBA" id="ARBA00022840"/>
    </source>
</evidence>
<evidence type="ECO:0000259" key="9">
    <source>
        <dbReference type="Pfam" id="PF07685"/>
    </source>
</evidence>
<dbReference type="InterPro" id="IPR004484">
    <property type="entry name" value="CbiA/CobB_synth"/>
</dbReference>
<dbReference type="NCBIfam" id="NF002204">
    <property type="entry name" value="PRK01077.1"/>
    <property type="match status" value="1"/>
</dbReference>
<evidence type="ECO:0000256" key="6">
    <source>
        <dbReference type="ARBA" id="ARBA00022962"/>
    </source>
</evidence>
<dbReference type="InterPro" id="IPR027417">
    <property type="entry name" value="P-loop_NTPase"/>
</dbReference>
<dbReference type="GO" id="GO:0042242">
    <property type="term" value="F:cobyrinic acid a,c-diamide synthase activity"/>
    <property type="evidence" value="ECO:0007669"/>
    <property type="project" value="UniProtKB-UniRule"/>
</dbReference>
<dbReference type="Gene3D" id="3.40.50.880">
    <property type="match status" value="1"/>
</dbReference>
<reference evidence="11 12" key="1">
    <citation type="submission" date="2019-10" db="EMBL/GenBank/DDBJ databases">
        <title>Genome Sequences from Six Type Strain Members of the Archaeal Family Sulfolobaceae: Acidianus ambivalens, Acidianus infernus, Metallosphaera prunae, Stygiolobus azoricus, Sulfolobus metallicus, and Sulfurisphaera ohwakuensis.</title>
        <authorList>
            <person name="Counts J.A."/>
            <person name="Kelly R.M."/>
        </authorList>
    </citation>
    <scope>NUCLEOTIDE SEQUENCE [LARGE SCALE GENOMIC DNA]</scope>
    <source>
        <strain evidence="11 12">TA-1</strain>
    </source>
</reference>
<name>A0A650CEE2_SULOH</name>
<feature type="domain" description="CobQ/CobB/MinD/ParA nucleotide binding" evidence="8">
    <location>
        <begin position="6"/>
        <end position="184"/>
    </location>
</feature>
<evidence type="ECO:0000256" key="2">
    <source>
        <dbReference type="ARBA" id="ARBA00022598"/>
    </source>
</evidence>
<evidence type="ECO:0000256" key="7">
    <source>
        <dbReference type="HAMAP-Rule" id="MF_00027"/>
    </source>
</evidence>
<dbReference type="CDD" id="cd05388">
    <property type="entry name" value="CobB_N"/>
    <property type="match status" value="1"/>
</dbReference>
<dbReference type="KEGG" id="soh:D1869_01670"/>
<proteinExistence type="inferred from homology"/>
<evidence type="ECO:0000313" key="12">
    <source>
        <dbReference type="Proteomes" id="UP000427373"/>
    </source>
</evidence>
<evidence type="ECO:0000259" key="8">
    <source>
        <dbReference type="Pfam" id="PF01656"/>
    </source>
</evidence>
<dbReference type="AlphaFoldDB" id="A0A650CEE2"/>
<dbReference type="Gene3D" id="3.40.50.300">
    <property type="entry name" value="P-loop containing nucleotide triphosphate hydrolases"/>
    <property type="match status" value="1"/>
</dbReference>
<organism evidence="11 12">
    <name type="scientific">Sulfurisphaera ohwakuensis</name>
    <dbReference type="NCBI Taxonomy" id="69656"/>
    <lineage>
        <taxon>Archaea</taxon>
        <taxon>Thermoproteota</taxon>
        <taxon>Thermoprotei</taxon>
        <taxon>Sulfolobales</taxon>
        <taxon>Sulfolobaceae</taxon>
        <taxon>Sulfurisphaera</taxon>
    </lineage>
</organism>
<dbReference type="UniPathway" id="UPA00148">
    <property type="reaction ID" value="UER00231"/>
</dbReference>
<dbReference type="Pfam" id="PF07685">
    <property type="entry name" value="GATase_3"/>
    <property type="match status" value="1"/>
</dbReference>
<reference evidence="10 13" key="2">
    <citation type="submission" date="2020-08" db="EMBL/GenBank/DDBJ databases">
        <title>Genomic Encyclopedia of Type Strains, Phase IV (KMG-IV): sequencing the most valuable type-strain genomes for metagenomic binning, comparative biology and taxonomic classification.</title>
        <authorList>
            <person name="Goeker M."/>
        </authorList>
    </citation>
    <scope>NUCLEOTIDE SEQUENCE [LARGE SCALE GENOMIC DNA]</scope>
    <source>
        <strain evidence="10 13">DSM 12421</strain>
    </source>
</reference>
<evidence type="ECO:0000313" key="11">
    <source>
        <dbReference type="EMBL" id="QGR16035.1"/>
    </source>
</evidence>
<comment type="pathway">
    <text evidence="7">Cofactor biosynthesis; adenosylcobalamin biosynthesis; cob(II)yrinate a,c-diamide from sirohydrochlorin (anaerobic route): step 10/10.</text>
</comment>
<dbReference type="CDD" id="cd03130">
    <property type="entry name" value="GATase1_CobB"/>
    <property type="match status" value="1"/>
</dbReference>
<comment type="domain">
    <text evidence="7">Comprises of two domains. The C-terminal domain contains the binding site for glutamine and catalyzes the hydrolysis of this substrate to glutamate and ammonia. The N-terminal domain is anticipated to bind ATP and cobyrinate and catalyzes the ultimate synthesis of the diamide product. The ammonia produced via the glutaminase domain is probably translocated to the adjacent domain via a molecular tunnel, where it reacts with an activated intermediate.</text>
</comment>
<dbReference type="Proteomes" id="UP000427373">
    <property type="component" value="Chromosome"/>
</dbReference>
<evidence type="ECO:0000256" key="3">
    <source>
        <dbReference type="ARBA" id="ARBA00022741"/>
    </source>
</evidence>
<evidence type="ECO:0000313" key="13">
    <source>
        <dbReference type="Proteomes" id="UP000582213"/>
    </source>
</evidence>
<dbReference type="HAMAP" id="MF_00027">
    <property type="entry name" value="CobB_CbiA"/>
    <property type="match status" value="1"/>
</dbReference>